<feature type="domain" description="YHYH" evidence="2">
    <location>
        <begin position="3271"/>
        <end position="3329"/>
    </location>
</feature>
<evidence type="ECO:0000313" key="4">
    <source>
        <dbReference type="Proteomes" id="UP001230188"/>
    </source>
</evidence>
<evidence type="ECO:0000313" key="3">
    <source>
        <dbReference type="EMBL" id="KAJ8612255.1"/>
    </source>
</evidence>
<comment type="caution">
    <text evidence="3">The sequence shown here is derived from an EMBL/GenBank/DDBJ whole genome shotgun (WGS) entry which is preliminary data.</text>
</comment>
<reference evidence="3" key="1">
    <citation type="submission" date="2023-01" db="EMBL/GenBank/DDBJ databases">
        <title>Metagenome sequencing of chrysophaentin producing Chrysophaeum taylorii.</title>
        <authorList>
            <person name="Davison J."/>
            <person name="Bewley C."/>
        </authorList>
    </citation>
    <scope>NUCLEOTIDE SEQUENCE</scope>
    <source>
        <strain evidence="3">NIES-1699</strain>
    </source>
</reference>
<dbReference type="SUPFAM" id="SSF49785">
    <property type="entry name" value="Galactose-binding domain-like"/>
    <property type="match status" value="1"/>
</dbReference>
<feature type="compositionally biased region" description="Low complexity" evidence="1">
    <location>
        <begin position="3799"/>
        <end position="3819"/>
    </location>
</feature>
<sequence>MGYEVDFNTLVAPVFGISNRHAFTVAVDSLVNATVLADGGPRLNAVGARVALNFSFKLASPLAKANTLALHLPGIDACASSNVAKNDIIEASLVYLDNGVSLHITPKRTLSRGSMVVPLDAGLVVSDAGVKPDDVSLEILQSNESAPLARTGLIEGGGRFAGIGAFLSARVGYYAVPSRDVPRGGESISIELNFTYSVALSRGDIVELTLPAFGCIFEACNVTISRHLYATGARFNAGIVGNSIASSKNNTLAVNAGLGNATLRLVALKATASGVASGVEILGLRMPQASLRYDEPTVALGCPQCSGAPAAHKSVLSSGHGVAHASIRLAAPTTSNLSKPAVAGEPATVTVTLSISTDMQSGDSVDIGGFDYFGTNMEKRSWTLTIGGTHALNFVGEWHPRTGRSGAMRFIAKTRIAERAPIELIVVSLNEIGPPQAGFAVRSDPDANIFDKNAAETVTWLAPPATVDGARLSSLGRLFPFEPWPYISDTTPVGALVHGSIAFGTGTLAGEPTKLQMNFSLVAPLAKGDGVVLRLATCFLGDGLLEAEYDTIITVDDSALERRAKLEYTPSSGVAVRFVALRNVGSGQAVRVELSGIAPPLTGVASPELFAATLETNSSLGALAPSRLNLSTPLCALLDGRLQLDANSRSGEIGSATLQAKFSTNISTQGVVDFVLPNFRPTTTTSVVVHDGENETMWTNITLNIVNADGNIVNATWESIVSKNATNKTETVDIWNITDSFYLNLRLRPAMPASRVKLTVIDVVYPRIALYENDTSVTVSATDDMGCDISELIPLGRVDALSLTHARVRFDDDALAGELSGIRLDFGVAHSLPTTGVVEFDFGDTGIELNTTWIRPQSISSTPQGVIKNATWAVSTLHLTTTYKLAAGTALSVHIDKRGGFTPPTVGFSSDVSMMIRPLTVALKYGDSRGGDSEPTPLQSIGPELGAITQAKVAFSEARAEAGKATAEILLSFNTSHRGANRGQLAPGAVVEWHLPDFQAASETVAQALAKTVIVELPLAGKDGANFTAEFSGTCNAIVTLRALNTIDAKDGVQVTIPVDTMVLPKRVRFMRANRAEKNEMHGLVPSVRVKPLGLAEDTMTPRFKAVLQPLCALHDDDPAEIAFGSESLPENEQVDANATLLSLMDKSWWITQTMALKRGQPVSLRFNFRFSTDISENEFVELWLPRFSLSSNTARVSLATSLPAAAGWVATWAEQNDTAGVLLRLNASKGYSSTEAISTIEIKAVRPGEASLYPPTDRLRPFRKDVDGVTDLADDVVAVSTRSVLCPLPPTAVLGVPRFEPAEAGADAEIELAFRTTSSLEPSDQVVLMIPGFSAVTELELGGAHAELFGSRATFDHGAASPLVFDADRIQLGEDASLKHKTDDPTTNADLEFENPELSLNSGLLERVKATALEYSVFERPRPMVKEVYAAPWLSDLDASELAPLMQGSIVPVLVKFDHAVAVHVEHDSSGMTPFYLELDATMQNGTTAVAWLEEYTYDEPTTELRFDYVVEYEHASRDLQPAYSLALRKNPAFVGDALVVAVYDDITISGVPANLTLPLPHGALLRDAYPDVQGEAYKPLRVDGSRKPKVTKIATRKNSSFSTPFGAGEVVDIDIYFDAPVVVRGTPTLRLAHVGNALYTQGGAVQYVDVGVNAVPPLTSGSFYMRYAGVAVGCIDWDASPDVIVTMFSRIGIYKTKKYDLSNLGGILESVSSEPRGGGTRFVFRFHVDAAAEPIDVGLWYECEDLVPASKGAVAKRPWVPQASFRYTARAADRTYHYLDAAGANSLRTPGDLDFIVVASNTPDIDAEVALPLLDGNSTALSEFELRINGTAPYVKKLAPTNGESVLLETGDRVNVSVHFSAPVVVGEPTLRLMLRVDSNMGIALPEVTRRTTVFMIGNGTSELVFEFEAQQGDVAEVLDVDGPAALYFDTDQGALYTSADSFGVRRYALPYPTQDADLHLPNRGERGSLADNVATIAVDGNQPAKVVEVVAINPVQQPGVDNTLGTGDLLIVAVRFNREVEIQRINTPEVSPSETIFGPESEWVTLSLATGRKIGDNVTYALNGTNVTSEMFRDPVAYYQGGSGSKELRFSYIVQRGDDTGGAYLNYAGEDALRVEIAGLSLQDVVSGTASLVLFPRADDIRALNTSSRIVLDYLVAPKIIDNENEIFFHGGGVSRLRGPIAALDQDWQELNYDTHVYTVGDVVRLEVRFTTAVVFNEQEGNYPAVYLDGFDPDWGAVGMVAQYVSGNFSDALRFEWTVPSSNESRGLYEPPSTRGGRLHYRGVRALADSGVVLRRGADGDATLGVMLSEYASYLPRAARSPLLHYYDLHVDAVAPNVVDLALAEASASARSAAARLDVASFSVGDVIGIVASFDRPVVVVGELKLLLNAKGHAPEIPAIPSDSAPVSSSDSGLAYASYVAGSGTTEILFEYNVAAGDAAAPLAHASTQHYCPSGLVRDVDITRPTAMDFVGRNNTRYLSYAMLVRWPAGEICPRTLVGELAAGPLSVKRLAENPTLDADLMLPEPGYYNGHVATTSLEMDAISVATEQPYIVMVTTPTDDGVYGSGAVINIDVTFNVPIVVVGSNVVGRLALNLENGNGAFYHGGNGTATLRFKYYVAFGDTTPLGDYLDYASVSALTFSSTVFTDTANEQGVFCDFPADEENETTRECSYVGVGKLLFGTQPKLELSTKEAITLSNVDTTTPSSIYSASVRRRLVTGSDDGTIVASSLTADLSLEPPGPRRTVVDFGSLVGQGRKIVISAIGLKVKTVFAPSGTYGTGQVVPITVRFEREVNVTGIATLALEVGRADGPAFAILDTLGVTQQVEELEFTYVVRQGDETPDLAYVDKYAFDARDAVIVAIGAGTSDDVLVQELAGLPAPTTLPELDEDGALNVTSDVVINTTEPSIVGIEVPSQNESDVGFQEIYAPGAVLDFSVLFTKPVKRDAVAAGPLARPLELELTGFDDSFSRHASYVDGDETNALTFRHIVLYGDAAAGGLEHGTLLLHGGALFHDGKAETAYSSVTKGDVDLVCDDEASAGLASRSVVIDDNPPRVVLARAAADGSAVDVLGSGDVAFMTISFDAPVHVFSDDDVDETGQPKPGASPICRTCSEDIAYTVFGTTTAKSEDGLHDSPQELGYYAPCYVSNTTAHKANPDREILQFQLVEYPGIIFYVPDNFALTSDLLGNDEIAALATDNDSSRRLLHERLDDQPRRDDDKQDSCAAYPAACHYSLFNATDDIDDSLRRRRLIGVQNYGPMLDYMSSATYAEGDTFDECGCHSSDTETASYHCHIPPSCLLAQLGQAEDSHSPQIGWAADGFPVYGPRGPGGFMMQTCTETGGVSGVDVCLDDCGGYLAEINVDDFKYRYYIIGEYHKANAEENCATPVDPLPSAAYFPFSPYCLKGCISASIANEASWESFVASCTDSVQDGYTAEYEPRAKSSLAVDHSYCTSGVEGTNDTKDEDEDYNNDEHQQGNNETLTGLRLPAGSPPLYADLIEGLLRKEEISIEAEWLPRLALDTRTDGASWARYAGGSGTKHLVFVYEVGSEDSTAALEYIGVSALRGAVFRAPRGSSSAISSNDDVSKLVPADLALPRRGSQASFGGRSSGTPLVMHNAPRAAYLASCTDTEGVISSGQVLDIRIVFNLPVSAGATYELSLSNGDAHNWGQAIDTSGITDVELFAQIEAAEDAEEVGGDRVPRLLLNTGNYAYYLGPGEGGTLRFGYYVREDDAGDFSNGALEAVSPFGLFLRNWVVATEDGAFAVSQLPYARLGIIHSLDEACSQNATDVEFESISTLDSSSSSSSSSNSDSLVIDTSPPRVTQVSLGPTSKWCTEVATRAASCGAGELIELFVEFDATVEVIQGAATFVLLNSGSCSEELAQGVDHHECIGGTAAWDGDSTPQRTLRFVYEVLEGDASDALDVLNATALSGDIRRFATPVSITQVDATLPVGPRQRGSAIDTSPRIKIDTTAPHISSLFALKKATSSYVAGETIYIVARFSHAVAVNESAVAAGLVPRLGLSVASEKRRVVAWLVDGTRDKQPFNVNDIPDFDLQFRAQVYDLLFRYDVEPGETALELRHSGRGAMFVEQVVELSRNETLVPAMSLVNDTNATNGTREVITYETVVDVQHRLLSLDAGSVGTILRASNGAMRTVANTYLRGTEDLQAVLGHQGSIHVEQQWKGIDAFAARIELVLSGLAHPHAGDLIINLTHNNVSVPIFGPDAGGARTLGRGPPPEAGRSSFPNRLKASVDAATAEQTSRQHWGAERGADYILSDTAESVRARNNLAPLGVATQSSTDHDGVASRAIDGNVDPYFTHESCTHTASEDALDGAPPWWQVRFAITSGVDQIGTIKIWNREHLEAVSEVQSVQVTDFLITPRGNFRLLADLGRAGVVGTAGFNGTSLYVRTDMIEANAPPSVSDELAAGEEWVGKSVQSILTKAWPELGSIGVSRYATEEPTLGGFIYLLTFLSYSGDLPMLRADTTNLTGYAPTVTVEETLKGSPSLYYSYDQDLDTITGVLSEALEFSAALYPCYVMIYDSRVVDIPDNLEDALSLSVWHARLEDTGDRERTIDVDPARFSASFDGAINIVRLQLDDDRASARLSFAEFQIFADREHTMSTYTGGSTIAARPWTAPFQSDSSLSHHFANDYVEGVWTLTITDAAALAWRGVGDKEYERKIPHGARTGQPGPLEAHGMGSLSEWVLVMTDEAGITNAYRVDITATVSALPKYGSLYADAGASAGRHISKPKFNTHPFLVGEFASLFDAGRESASKINASSGHERPLGPCYGVDTTSLNGIPSGIGGFRYCGKNHGVGNAMIAAYRREAGSKAEAKILRRQRVVYYHPYQAYVGLDAIDYSVAINSLPSTSSDATASGVAAADATGRVGIHVRECRRFDLDERTKPTRKISPLCPCVRSKSRLFGDETACLDGMQNVCRDAALRENWLRLCTACDDGAYDRTWCRIEIDRAATLVDKRGDCSPIAPPECRDELTSLDAPEPYVWNPGRSTATPHYDALRPLATANPGDGFVLPS</sequence>
<protein>
    <recommendedName>
        <fullName evidence="2">YHYH domain-containing protein</fullName>
    </recommendedName>
</protein>
<evidence type="ECO:0000256" key="1">
    <source>
        <dbReference type="SAM" id="MobiDB-lite"/>
    </source>
</evidence>
<dbReference type="InterPro" id="IPR025924">
    <property type="entry name" value="YHYH_dom"/>
</dbReference>
<dbReference type="InterPro" id="IPR008979">
    <property type="entry name" value="Galactose-bd-like_sf"/>
</dbReference>
<organism evidence="3 4">
    <name type="scientific">Chrysophaeum taylorii</name>
    <dbReference type="NCBI Taxonomy" id="2483200"/>
    <lineage>
        <taxon>Eukaryota</taxon>
        <taxon>Sar</taxon>
        <taxon>Stramenopiles</taxon>
        <taxon>Ochrophyta</taxon>
        <taxon>Pelagophyceae</taxon>
        <taxon>Pelagomonadales</taxon>
        <taxon>Pelagomonadaceae</taxon>
        <taxon>Chrysophaeum</taxon>
    </lineage>
</organism>
<accession>A0AAD7UNI6</accession>
<keyword evidence="4" id="KW-1185">Reference proteome</keyword>
<dbReference type="PANTHER" id="PTHR45713">
    <property type="entry name" value="FTP DOMAIN-CONTAINING PROTEIN"/>
    <property type="match status" value="1"/>
</dbReference>
<dbReference type="Proteomes" id="UP001230188">
    <property type="component" value="Unassembled WGS sequence"/>
</dbReference>
<name>A0AAD7UNI6_9STRA</name>
<evidence type="ECO:0000259" key="2">
    <source>
        <dbReference type="Pfam" id="PF14240"/>
    </source>
</evidence>
<proteinExistence type="predicted"/>
<feature type="region of interest" description="Disordered" evidence="1">
    <location>
        <begin position="3457"/>
        <end position="3487"/>
    </location>
</feature>
<dbReference type="PANTHER" id="PTHR45713:SF6">
    <property type="entry name" value="F5_8 TYPE C DOMAIN-CONTAINING PROTEIN"/>
    <property type="match status" value="1"/>
</dbReference>
<dbReference type="InterPro" id="IPR051941">
    <property type="entry name" value="BG_Antigen-Binding_Lectin"/>
</dbReference>
<gene>
    <name evidence="3" type="ORF">CTAYLR_002899</name>
</gene>
<feature type="region of interest" description="Disordered" evidence="1">
    <location>
        <begin position="3799"/>
        <end position="3822"/>
    </location>
</feature>
<dbReference type="Gene3D" id="2.60.120.260">
    <property type="entry name" value="Galactose-binding domain-like"/>
    <property type="match status" value="1"/>
</dbReference>
<dbReference type="EMBL" id="JAQMWT010000055">
    <property type="protein sequence ID" value="KAJ8612255.1"/>
    <property type="molecule type" value="Genomic_DNA"/>
</dbReference>
<dbReference type="Pfam" id="PF14240">
    <property type="entry name" value="YHYH"/>
    <property type="match status" value="1"/>
</dbReference>